<comment type="caution">
    <text evidence="2">The sequence shown here is derived from an EMBL/GenBank/DDBJ whole genome shotgun (WGS) entry which is preliminary data.</text>
</comment>
<dbReference type="AlphaFoldDB" id="A0A2S5JG64"/>
<dbReference type="RefSeq" id="WP_104071019.1">
    <property type="nucleotide sequence ID" value="NZ_PRDS01000005.1"/>
</dbReference>
<gene>
    <name evidence="2" type="ORF">LV82_01845</name>
</gene>
<dbReference type="InterPro" id="IPR004435">
    <property type="entry name" value="MobB_dom"/>
</dbReference>
<sequence length="168" mass="18428">MKVFGITGWKNAGKTHLMERLIREFRARGIAVSTIKHAHHVARIDQPGTDSWRHVRAGAQETILATPERWALVHELRSAPEPSLEDLLVRLLPVDLVLVEGFKTAPHGKIEVWRGPSSRAPIAASNPTVRAVATDSPADPAIVNLSLPVLELNDTSAVADFILHEIEP</sequence>
<evidence type="ECO:0000313" key="2">
    <source>
        <dbReference type="EMBL" id="PPB80496.1"/>
    </source>
</evidence>
<name>A0A2S5JG64_9RHOB</name>
<organism evidence="2 3">
    <name type="scientific">Albidovulum inexpectatum</name>
    <dbReference type="NCBI Taxonomy" id="196587"/>
    <lineage>
        <taxon>Bacteria</taxon>
        <taxon>Pseudomonadati</taxon>
        <taxon>Pseudomonadota</taxon>
        <taxon>Alphaproteobacteria</taxon>
        <taxon>Rhodobacterales</taxon>
        <taxon>Paracoccaceae</taxon>
        <taxon>Albidovulum</taxon>
    </lineage>
</organism>
<keyword evidence="3" id="KW-1185">Reference proteome</keyword>
<evidence type="ECO:0000313" key="3">
    <source>
        <dbReference type="Proteomes" id="UP000239736"/>
    </source>
</evidence>
<dbReference type="Pfam" id="PF03205">
    <property type="entry name" value="MobB"/>
    <property type="match status" value="1"/>
</dbReference>
<dbReference type="CDD" id="cd03116">
    <property type="entry name" value="MobB"/>
    <property type="match status" value="1"/>
</dbReference>
<dbReference type="GO" id="GO:0006777">
    <property type="term" value="P:Mo-molybdopterin cofactor biosynthetic process"/>
    <property type="evidence" value="ECO:0007669"/>
    <property type="project" value="InterPro"/>
</dbReference>
<dbReference type="Gene3D" id="3.40.50.300">
    <property type="entry name" value="P-loop containing nucleotide triphosphate hydrolases"/>
    <property type="match status" value="1"/>
</dbReference>
<dbReference type="GO" id="GO:0005525">
    <property type="term" value="F:GTP binding"/>
    <property type="evidence" value="ECO:0007669"/>
    <property type="project" value="InterPro"/>
</dbReference>
<dbReference type="OrthoDB" id="9804758at2"/>
<dbReference type="EMBL" id="PRDS01000005">
    <property type="protein sequence ID" value="PPB80496.1"/>
    <property type="molecule type" value="Genomic_DNA"/>
</dbReference>
<accession>A0A2S5JG64</accession>
<dbReference type="InterPro" id="IPR027417">
    <property type="entry name" value="P-loop_NTPase"/>
</dbReference>
<dbReference type="SUPFAM" id="SSF52540">
    <property type="entry name" value="P-loop containing nucleoside triphosphate hydrolases"/>
    <property type="match status" value="1"/>
</dbReference>
<evidence type="ECO:0000259" key="1">
    <source>
        <dbReference type="Pfam" id="PF03205"/>
    </source>
</evidence>
<protein>
    <submittedName>
        <fullName evidence="2">Molybdopterin molybdotransferase/molybdopterin-guanine dinucleotide biosynthesis protein B</fullName>
    </submittedName>
</protein>
<dbReference type="PANTHER" id="PTHR40072">
    <property type="entry name" value="MOLYBDOPTERIN-GUANINE DINUCLEOTIDE BIOSYNTHESIS ADAPTER PROTEIN-RELATED"/>
    <property type="match status" value="1"/>
</dbReference>
<dbReference type="GO" id="GO:0016740">
    <property type="term" value="F:transferase activity"/>
    <property type="evidence" value="ECO:0007669"/>
    <property type="project" value="UniProtKB-KW"/>
</dbReference>
<proteinExistence type="predicted"/>
<dbReference type="Proteomes" id="UP000239736">
    <property type="component" value="Unassembled WGS sequence"/>
</dbReference>
<dbReference type="InterPro" id="IPR052539">
    <property type="entry name" value="MGD_biosynthesis_adapter"/>
</dbReference>
<dbReference type="NCBIfam" id="TIGR00176">
    <property type="entry name" value="mobB"/>
    <property type="match status" value="1"/>
</dbReference>
<dbReference type="PANTHER" id="PTHR40072:SF1">
    <property type="entry name" value="MOLYBDOPTERIN-GUANINE DINUCLEOTIDE BIOSYNTHESIS ADAPTER PROTEIN"/>
    <property type="match status" value="1"/>
</dbReference>
<reference evidence="2 3" key="1">
    <citation type="submission" date="2018-01" db="EMBL/GenBank/DDBJ databases">
        <title>Genomic Encyclopedia of Archaeal and Bacterial Type Strains, Phase II (KMG-II): from individual species to whole genera.</title>
        <authorList>
            <person name="Goeker M."/>
        </authorList>
    </citation>
    <scope>NUCLEOTIDE SEQUENCE [LARGE SCALE GENOMIC DNA]</scope>
    <source>
        <strain evidence="2 3">DSM 12048</strain>
    </source>
</reference>
<feature type="domain" description="Molybdopterin-guanine dinucleotide biosynthesis protein B (MobB)" evidence="1">
    <location>
        <begin position="3"/>
        <end position="135"/>
    </location>
</feature>
<keyword evidence="2" id="KW-0808">Transferase</keyword>